<keyword evidence="1" id="KW-1133">Transmembrane helix</keyword>
<protein>
    <submittedName>
        <fullName evidence="2">Uncharacterized protein</fullName>
    </submittedName>
</protein>
<dbReference type="Proteomes" id="UP000642284">
    <property type="component" value="Unassembled WGS sequence"/>
</dbReference>
<name>A0ABR7SCR6_9ACTN</name>
<keyword evidence="1" id="KW-0472">Membrane</keyword>
<dbReference type="RefSeq" id="WP_187813710.1">
    <property type="nucleotide sequence ID" value="NZ_JACTVJ010000005.1"/>
</dbReference>
<accession>A0ABR7SCR6</accession>
<evidence type="ECO:0000313" key="3">
    <source>
        <dbReference type="Proteomes" id="UP000642284"/>
    </source>
</evidence>
<feature type="transmembrane region" description="Helical" evidence="1">
    <location>
        <begin position="46"/>
        <end position="66"/>
    </location>
</feature>
<gene>
    <name evidence="2" type="ORF">H9Y04_11950</name>
</gene>
<comment type="caution">
    <text evidence="2">The sequence shown here is derived from an EMBL/GenBank/DDBJ whole genome shotgun (WGS) entry which is preliminary data.</text>
</comment>
<evidence type="ECO:0000313" key="2">
    <source>
        <dbReference type="EMBL" id="MBC9713281.1"/>
    </source>
</evidence>
<keyword evidence="3" id="KW-1185">Reference proteome</keyword>
<dbReference type="EMBL" id="JACTVJ010000005">
    <property type="protein sequence ID" value="MBC9713281.1"/>
    <property type="molecule type" value="Genomic_DNA"/>
</dbReference>
<evidence type="ECO:0000256" key="1">
    <source>
        <dbReference type="SAM" id="Phobius"/>
    </source>
</evidence>
<keyword evidence="1" id="KW-0812">Transmembrane</keyword>
<proteinExistence type="predicted"/>
<organism evidence="2 3">
    <name type="scientific">Streptomyces polyasparticus</name>
    <dbReference type="NCBI Taxonomy" id="2767826"/>
    <lineage>
        <taxon>Bacteria</taxon>
        <taxon>Bacillati</taxon>
        <taxon>Actinomycetota</taxon>
        <taxon>Actinomycetes</taxon>
        <taxon>Kitasatosporales</taxon>
        <taxon>Streptomycetaceae</taxon>
        <taxon>Streptomyces</taxon>
    </lineage>
</organism>
<sequence length="227" mass="23738">MNQQDLNQQDLDLLDTLRSSLDDVTSGTPLEHIESAGRARRRRRRVAGTAVVAVAAAGVALGVQGYGNPATAPPTAGDSTGAGAVHVRTAAYSVDTKTDGTVHVTTFGKDAYFKDHAGLEATLREAGFPVLIKVGEFCKGPGDADLDPSGIGPGVDKVMRGERGEDGKVTFVYTPSAMPENTQLFIGFLTEAQLAEVGGNPGSIERLVPTDEPLECTTDTPPAHVRP</sequence>
<reference evidence="2 3" key="1">
    <citation type="submission" date="2020-08" db="EMBL/GenBank/DDBJ databases">
        <title>Genemic of Streptomyces polyaspartic.</title>
        <authorList>
            <person name="Liu W."/>
        </authorList>
    </citation>
    <scope>NUCLEOTIDE SEQUENCE [LARGE SCALE GENOMIC DNA]</scope>
    <source>
        <strain evidence="2 3">TRM66268-LWL</strain>
    </source>
</reference>